<evidence type="ECO:0000256" key="6">
    <source>
        <dbReference type="SAM" id="Phobius"/>
    </source>
</evidence>
<reference evidence="9" key="2">
    <citation type="submission" date="2016-04" db="EMBL/GenBank/DDBJ databases">
        <title>First Complete Genome Sequence of a Subdivision 6 Acidobacterium.</title>
        <authorList>
            <person name="Huang S."/>
            <person name="Vieira S."/>
            <person name="Bunk B."/>
            <person name="Riedel T."/>
            <person name="Sproeer C."/>
            <person name="Overmann J."/>
        </authorList>
    </citation>
    <scope>NUCLEOTIDE SEQUENCE [LARGE SCALE GENOMIC DNA]</scope>
    <source>
        <strain evidence="9">DSM 100886 HEG_-6_39</strain>
    </source>
</reference>
<dbReference type="InterPro" id="IPR008271">
    <property type="entry name" value="Ser/Thr_kinase_AS"/>
</dbReference>
<keyword evidence="6" id="KW-1133">Transmembrane helix</keyword>
<dbReference type="SMART" id="SM00220">
    <property type="entry name" value="S_TKc"/>
    <property type="match status" value="1"/>
</dbReference>
<dbReference type="EC" id="2.7.11.1" evidence="8"/>
<evidence type="ECO:0000313" key="8">
    <source>
        <dbReference type="EMBL" id="AMY11857.1"/>
    </source>
</evidence>
<dbReference type="PROSITE" id="PS50011">
    <property type="entry name" value="PROTEIN_KINASE_DOM"/>
    <property type="match status" value="1"/>
</dbReference>
<keyword evidence="9" id="KW-1185">Reference proteome</keyword>
<feature type="transmembrane region" description="Helical" evidence="6">
    <location>
        <begin position="301"/>
        <end position="322"/>
    </location>
</feature>
<keyword evidence="4 5" id="KW-0067">ATP-binding</keyword>
<dbReference type="PATRIC" id="fig|1813736.3.peg.5388"/>
<proteinExistence type="predicted"/>
<dbReference type="PANTHER" id="PTHR43289">
    <property type="entry name" value="MITOGEN-ACTIVATED PROTEIN KINASE KINASE KINASE 20-RELATED"/>
    <property type="match status" value="1"/>
</dbReference>
<keyword evidence="6" id="KW-0812">Transmembrane</keyword>
<keyword evidence="2 5" id="KW-0547">Nucleotide-binding</keyword>
<dbReference type="InterPro" id="IPR011659">
    <property type="entry name" value="WD40"/>
</dbReference>
<dbReference type="AlphaFoldDB" id="A0A143PT00"/>
<keyword evidence="3 8" id="KW-0418">Kinase</keyword>
<dbReference type="SUPFAM" id="SSF56112">
    <property type="entry name" value="Protein kinase-like (PK-like)"/>
    <property type="match status" value="1"/>
</dbReference>
<dbReference type="CDD" id="cd14014">
    <property type="entry name" value="STKc_PknB_like"/>
    <property type="match status" value="1"/>
</dbReference>
<dbReference type="STRING" id="1855912.LuPra_05124"/>
<dbReference type="Pfam" id="PF07676">
    <property type="entry name" value="PD40"/>
    <property type="match status" value="4"/>
</dbReference>
<feature type="binding site" evidence="5">
    <location>
        <position position="41"/>
    </location>
    <ligand>
        <name>ATP</name>
        <dbReference type="ChEBI" id="CHEBI:30616"/>
    </ligand>
</feature>
<evidence type="ECO:0000256" key="4">
    <source>
        <dbReference type="ARBA" id="ARBA00022840"/>
    </source>
</evidence>
<dbReference type="Proteomes" id="UP000076079">
    <property type="component" value="Chromosome"/>
</dbReference>
<evidence type="ECO:0000256" key="3">
    <source>
        <dbReference type="ARBA" id="ARBA00022777"/>
    </source>
</evidence>
<dbReference type="RefSeq" id="WP_157899663.1">
    <property type="nucleotide sequence ID" value="NZ_CP015136.1"/>
</dbReference>
<dbReference type="Pfam" id="PF00069">
    <property type="entry name" value="Pkinase"/>
    <property type="match status" value="1"/>
</dbReference>
<keyword evidence="6" id="KW-0472">Membrane</keyword>
<dbReference type="PANTHER" id="PTHR43289:SF34">
    <property type="entry name" value="SERINE_THREONINE-PROTEIN KINASE YBDM-RELATED"/>
    <property type="match status" value="1"/>
</dbReference>
<evidence type="ECO:0000256" key="1">
    <source>
        <dbReference type="ARBA" id="ARBA00022679"/>
    </source>
</evidence>
<dbReference type="GO" id="GO:0004674">
    <property type="term" value="F:protein serine/threonine kinase activity"/>
    <property type="evidence" value="ECO:0007669"/>
    <property type="project" value="UniProtKB-EC"/>
</dbReference>
<dbReference type="KEGG" id="abac:LuPra_05124"/>
<dbReference type="GO" id="GO:0005524">
    <property type="term" value="F:ATP binding"/>
    <property type="evidence" value="ECO:0007669"/>
    <property type="project" value="UniProtKB-UniRule"/>
</dbReference>
<evidence type="ECO:0000256" key="2">
    <source>
        <dbReference type="ARBA" id="ARBA00022741"/>
    </source>
</evidence>
<evidence type="ECO:0000256" key="5">
    <source>
        <dbReference type="PROSITE-ProRule" id="PRU10141"/>
    </source>
</evidence>
<dbReference type="InterPro" id="IPR000719">
    <property type="entry name" value="Prot_kinase_dom"/>
</dbReference>
<dbReference type="SUPFAM" id="SSF63829">
    <property type="entry name" value="Calcium-dependent phosphotriesterase"/>
    <property type="match status" value="1"/>
</dbReference>
<sequence length="877" mass="94715">MSLTSGHRLGPYEILTPLGAGGMGEVYRARDSRLDREVAIKVLPADRVADTARRWAFVQEAKAASALNHPHIVTIHEIESVDGLDFIVMEYVPGRTLDALIPKNGMPVRELLRVAIPMADALAAAHEHGVVHCDLKPANVIVSSKGVVKVLDFGVAKLVGHNVDAEATGTVTVPLQPVGATAGTPPYMSPEQLSGGTVDARSDVFSFGTVLYEMATGHRAFRRQSVSATAAAIVHDEPAAPRQLTPALPDDLERIILRCLKKDPARRFQHASDLKVELEELRDETQAKGTSNAPRARRRHLVLGAIVLAVVGIAATVTLWALRPAAFPEPTLVHLTSERSTEGGSFSPDGTQVAYASAGDDGINWDIRLKVVGEVESRRLTTDPAAEGYPSWSRDGTQIAFLRYNSGTTRGLTHLAVGTVHLISPVGGPDRQVSTFPARLQLSWSPDGRWLAVSKGRSPSGPPGGIYLLSIASGEARAITFPTAPAFDVSPAFSPEGHDLAYASCEGAEVTPACEVRVVALDTGYRPRGPTRALPSTRRGWIGVAWTRDGRSIVYGAGDLSRIRANGTTPPEPLRLMANAWWPSTALGRPRLAFMQRVGDADLYHLEEGRPPEPIVRSNVNDIQPQYSPDGRRIALVSAGAGETKREIWLADADGSNLVRLTRGPGLSQGWPGWSPDGRSIVFDSRDPNGHVDIWLIDASGSGLRQLTNHSGDEVLPSFSRDGRFVYFTSKRTGRDEVWRVPSAGGTQEQVSRDGGVFPFESWDGRTVYYLRAVGDAPLVGRSVEGGEEHVVLPCVQQYGYAVGPRGIFYTACGGEDAGASPRRHLRYWDAVTKRQRSVADVEAEVVMGLSVSPDGKHLLYGRLEARSDLMMIENFP</sequence>
<name>A0A143PT00_LUTPR</name>
<dbReference type="InterPro" id="IPR011042">
    <property type="entry name" value="6-blade_b-propeller_TolB-like"/>
</dbReference>
<dbReference type="InterPro" id="IPR017441">
    <property type="entry name" value="Protein_kinase_ATP_BS"/>
</dbReference>
<dbReference type="SUPFAM" id="SSF82171">
    <property type="entry name" value="DPP6 N-terminal domain-like"/>
    <property type="match status" value="1"/>
</dbReference>
<dbReference type="PROSITE" id="PS00108">
    <property type="entry name" value="PROTEIN_KINASE_ST"/>
    <property type="match status" value="1"/>
</dbReference>
<reference evidence="8 9" key="1">
    <citation type="journal article" date="2016" name="Genome Announc.">
        <title>First Complete Genome Sequence of a Subdivision 6 Acidobacterium Strain.</title>
        <authorList>
            <person name="Huang S."/>
            <person name="Vieira S."/>
            <person name="Bunk B."/>
            <person name="Riedel T."/>
            <person name="Sproer C."/>
            <person name="Overmann J."/>
        </authorList>
    </citation>
    <scope>NUCLEOTIDE SEQUENCE [LARGE SCALE GENOMIC DNA]</scope>
    <source>
        <strain evidence="9">DSM 100886 HEG_-6_39</strain>
    </source>
</reference>
<dbReference type="Gene3D" id="3.30.200.20">
    <property type="entry name" value="Phosphorylase Kinase, domain 1"/>
    <property type="match status" value="1"/>
</dbReference>
<dbReference type="OrthoDB" id="101360at2"/>
<organism evidence="8 9">
    <name type="scientific">Luteitalea pratensis</name>
    <dbReference type="NCBI Taxonomy" id="1855912"/>
    <lineage>
        <taxon>Bacteria</taxon>
        <taxon>Pseudomonadati</taxon>
        <taxon>Acidobacteriota</taxon>
        <taxon>Vicinamibacteria</taxon>
        <taxon>Vicinamibacterales</taxon>
        <taxon>Vicinamibacteraceae</taxon>
        <taxon>Luteitalea</taxon>
    </lineage>
</organism>
<feature type="domain" description="Protein kinase" evidence="7">
    <location>
        <begin position="12"/>
        <end position="281"/>
    </location>
</feature>
<dbReference type="EMBL" id="CP015136">
    <property type="protein sequence ID" value="AMY11857.1"/>
    <property type="molecule type" value="Genomic_DNA"/>
</dbReference>
<keyword evidence="1 8" id="KW-0808">Transferase</keyword>
<evidence type="ECO:0000259" key="7">
    <source>
        <dbReference type="PROSITE" id="PS50011"/>
    </source>
</evidence>
<accession>A0A143PT00</accession>
<protein>
    <submittedName>
        <fullName evidence="8">Serine/threonine-protein kinase PknB</fullName>
        <ecNumber evidence="8">2.7.11.1</ecNumber>
    </submittedName>
</protein>
<dbReference type="Gene3D" id="2.120.10.30">
    <property type="entry name" value="TolB, C-terminal domain"/>
    <property type="match status" value="3"/>
</dbReference>
<gene>
    <name evidence="8" type="primary">pknB_20</name>
    <name evidence="8" type="ORF">LuPra_05124</name>
</gene>
<dbReference type="InterPro" id="IPR011009">
    <property type="entry name" value="Kinase-like_dom_sf"/>
</dbReference>
<dbReference type="PROSITE" id="PS00107">
    <property type="entry name" value="PROTEIN_KINASE_ATP"/>
    <property type="match status" value="1"/>
</dbReference>
<evidence type="ECO:0000313" key="9">
    <source>
        <dbReference type="Proteomes" id="UP000076079"/>
    </source>
</evidence>
<dbReference type="Gene3D" id="1.10.510.10">
    <property type="entry name" value="Transferase(Phosphotransferase) domain 1"/>
    <property type="match status" value="1"/>
</dbReference>